<evidence type="ECO:0000313" key="2">
    <source>
        <dbReference type="EMBL" id="ADX68375.1"/>
    </source>
</evidence>
<dbReference type="InterPro" id="IPR036249">
    <property type="entry name" value="Thioredoxin-like_sf"/>
</dbReference>
<dbReference type="Pfam" id="PF13905">
    <property type="entry name" value="Thioredoxin_8"/>
    <property type="match status" value="1"/>
</dbReference>
<dbReference type="HOGENOM" id="CLU_042529_16_0_10"/>
<organism evidence="2 3">
    <name type="scientific">Weeksella virosa (strain ATCC 43766 / DSM 16922 / JCM 21250 / CCUG 30538 / CDC 9751 / IAM 14551 / NBRC 16016 / NCTC 11634 / CL345/78)</name>
    <dbReference type="NCBI Taxonomy" id="865938"/>
    <lineage>
        <taxon>Bacteria</taxon>
        <taxon>Pseudomonadati</taxon>
        <taxon>Bacteroidota</taxon>
        <taxon>Flavobacteriia</taxon>
        <taxon>Flavobacteriales</taxon>
        <taxon>Weeksellaceae</taxon>
        <taxon>Weeksella</taxon>
    </lineage>
</organism>
<keyword evidence="3" id="KW-1185">Reference proteome</keyword>
<reference evidence="2 3" key="1">
    <citation type="journal article" date="2011" name="Stand. Genomic Sci.">
        <title>Complete genome sequence of Weeksella virosa type strain (9751).</title>
        <authorList>
            <person name="Lang E."/>
            <person name="Teshima H."/>
            <person name="Lucas S."/>
            <person name="Lapidus A."/>
            <person name="Hammon N."/>
            <person name="Deshpande S."/>
            <person name="Nolan M."/>
            <person name="Cheng J.F."/>
            <person name="Pitluck S."/>
            <person name="Liolios K."/>
            <person name="Pagani I."/>
            <person name="Mikhailova N."/>
            <person name="Ivanova N."/>
            <person name="Mavromatis K."/>
            <person name="Pati A."/>
            <person name="Tapia R."/>
            <person name="Han C."/>
            <person name="Goodwin L."/>
            <person name="Chen A."/>
            <person name="Palaniappan K."/>
            <person name="Land M."/>
            <person name="Hauser L."/>
            <person name="Chang Y.J."/>
            <person name="Jeffries C.D."/>
            <person name="Brambilla E.M."/>
            <person name="Kopitz M."/>
            <person name="Rohde M."/>
            <person name="Goker M."/>
            <person name="Tindall B.J."/>
            <person name="Detter J.C."/>
            <person name="Woyke T."/>
            <person name="Bristow J."/>
            <person name="Eisen J.A."/>
            <person name="Markowitz V."/>
            <person name="Hugenholtz P."/>
            <person name="Klenk H.P."/>
            <person name="Kyrpides N.C."/>
        </authorList>
    </citation>
    <scope>NUCLEOTIDE SEQUENCE [LARGE SCALE GENOMIC DNA]</scope>
    <source>
        <strain evidence="3">ATCC 43766 / DSM 16922 / JCM 21250 / NBRC 16016 / NCTC 11634 / CL345/78</strain>
    </source>
</reference>
<accession>F0NZV1</accession>
<dbReference type="EMBL" id="CP002455">
    <property type="protein sequence ID" value="ADX68375.1"/>
    <property type="molecule type" value="Genomic_DNA"/>
</dbReference>
<sequence length="160" mass="19119">MIKQILLIFVRVSFLMTTPLFSQEIKVVNHEELQKAILRSDKQLTVVNYWATWCMPCLAELPYFSVVEKQNKDDVRWVFVSFDRPKQIERMKEIIRKENLNGEFFLLDDLKNQKVWRSSIDENWFGAIPVTNFYKNRVKILHHPSAFTLEELTEVVQQLK</sequence>
<name>F0NZV1_WEEVC</name>
<feature type="domain" description="Thioredoxin" evidence="1">
    <location>
        <begin position="12"/>
        <end position="160"/>
    </location>
</feature>
<dbReference type="SUPFAM" id="SSF52833">
    <property type="entry name" value="Thioredoxin-like"/>
    <property type="match status" value="1"/>
</dbReference>
<dbReference type="AlphaFoldDB" id="F0NZV1"/>
<dbReference type="InterPro" id="IPR012336">
    <property type="entry name" value="Thioredoxin-like_fold"/>
</dbReference>
<dbReference type="PANTHER" id="PTHR42852">
    <property type="entry name" value="THIOL:DISULFIDE INTERCHANGE PROTEIN DSBE"/>
    <property type="match status" value="1"/>
</dbReference>
<proteinExistence type="predicted"/>
<dbReference type="eggNOG" id="COG0526">
    <property type="taxonomic scope" value="Bacteria"/>
</dbReference>
<protein>
    <submittedName>
        <fullName evidence="2">Thioredoxin-like protein</fullName>
    </submittedName>
</protein>
<dbReference type="InterPro" id="IPR050553">
    <property type="entry name" value="Thioredoxin_ResA/DsbE_sf"/>
</dbReference>
<dbReference type="PROSITE" id="PS51352">
    <property type="entry name" value="THIOREDOXIN_2"/>
    <property type="match status" value="1"/>
</dbReference>
<evidence type="ECO:0000259" key="1">
    <source>
        <dbReference type="PROSITE" id="PS51352"/>
    </source>
</evidence>
<reference evidence="3" key="2">
    <citation type="journal article" date="2011" name="Stand. Genomic Sci.">
        <title>Complete genome sequence of Weeksella virosa type strain (9751T).</title>
        <authorList>
            <person name="Lang E."/>
            <person name="Teshima H."/>
            <person name="Lucas S."/>
            <person name="Lapidus A."/>
            <person name="Hammon N."/>
            <person name="Deshpande S."/>
            <person name="Nolan M."/>
            <person name="Cheng J."/>
            <person name="Pitluck S."/>
            <person name="Liolios K."/>
            <person name="Pagani I."/>
            <person name="Mikhailova N."/>
            <person name="Ivanova N."/>
            <person name="Mavromatis K."/>
            <person name="Pati A."/>
            <person name="Tapia R."/>
            <person name="Han C."/>
            <person name="Goodwin L."/>
            <person name="Chen A."/>
            <person name="Palaniappan K."/>
            <person name="Land M."/>
            <person name="Hauser L."/>
            <person name="Chang Y."/>
            <person name="Jeffries C."/>
            <person name="Brambilla E."/>
            <person name="Kopitz M."/>
            <person name="Rohde M."/>
            <person name="Goker M."/>
            <person name="Tindall B."/>
            <person name="Detter J."/>
            <person name="Woyke T."/>
            <person name="Bristow J."/>
            <person name="Eisen J."/>
            <person name="Markowitz V."/>
            <person name="Hugenholtz P."/>
            <person name="Klenk H."/>
            <person name="Kyrpides N."/>
        </authorList>
    </citation>
    <scope>NUCLEOTIDE SEQUENCE [LARGE SCALE GENOMIC DNA]</scope>
    <source>
        <strain evidence="3">ATCC 43766 / DSM 16922 / JCM 21250 / NBRC 16016 / NCTC 11634 / CL345/78</strain>
    </source>
</reference>
<dbReference type="Gene3D" id="3.40.30.10">
    <property type="entry name" value="Glutaredoxin"/>
    <property type="match status" value="1"/>
</dbReference>
<dbReference type="RefSeq" id="WP_013598764.1">
    <property type="nucleotide sequence ID" value="NC_015144.1"/>
</dbReference>
<gene>
    <name evidence="2" type="ordered locus">Weevi_1682</name>
</gene>
<dbReference type="KEGG" id="wvi:Weevi_1682"/>
<dbReference type="PANTHER" id="PTHR42852:SF13">
    <property type="entry name" value="PROTEIN DIPZ"/>
    <property type="match status" value="1"/>
</dbReference>
<dbReference type="InterPro" id="IPR013766">
    <property type="entry name" value="Thioredoxin_domain"/>
</dbReference>
<dbReference type="STRING" id="865938.Weevi_1682"/>
<evidence type="ECO:0000313" key="3">
    <source>
        <dbReference type="Proteomes" id="UP000008641"/>
    </source>
</evidence>
<dbReference type="OrthoDB" id="9815205at2"/>
<dbReference type="Proteomes" id="UP000008641">
    <property type="component" value="Chromosome"/>
</dbReference>